<accession>S6FG22</accession>
<dbReference type="AlphaFoldDB" id="S6FG22"/>
<comment type="caution">
    <text evidence="1">The sequence shown here is derived from an EMBL/GenBank/DDBJ whole genome shotgun (WGS) entry which is preliminary data.</text>
</comment>
<evidence type="ECO:0000313" key="2">
    <source>
        <dbReference type="Proteomes" id="UP000015361"/>
    </source>
</evidence>
<protein>
    <submittedName>
        <fullName evidence="1">Virulence-related protein</fullName>
    </submittedName>
</protein>
<organism evidence="1 2">
    <name type="scientific">Lactococcus lactis subsp. lactis A12</name>
    <dbReference type="NCBI Taxonomy" id="1137134"/>
    <lineage>
        <taxon>Bacteria</taxon>
        <taxon>Bacillati</taxon>
        <taxon>Bacillota</taxon>
        <taxon>Bacilli</taxon>
        <taxon>Lactobacillales</taxon>
        <taxon>Streptococcaceae</taxon>
        <taxon>Lactococcus</taxon>
    </lineage>
</organism>
<evidence type="ECO:0000313" key="1">
    <source>
        <dbReference type="EMBL" id="CDG04241.1"/>
    </source>
</evidence>
<dbReference type="Pfam" id="PF16468">
    <property type="entry name" value="DUF5049"/>
    <property type="match status" value="1"/>
</dbReference>
<dbReference type="EMBL" id="CBLU010000006">
    <property type="protein sequence ID" value="CDG04241.1"/>
    <property type="molecule type" value="Genomic_DNA"/>
</dbReference>
<gene>
    <name evidence="1" type="primary">DET1089</name>
    <name evidence="1" type="ORF">O9U_10165</name>
</gene>
<dbReference type="Proteomes" id="UP000015361">
    <property type="component" value="Unassembled WGS sequence"/>
</dbReference>
<sequence length="70" mass="8222">MPLTSKAERKAKMNEKIKQQIVEIAESGLTNMLDTIAVQRIANDRHFYELVIFIEEHKAEYSRFILRGEE</sequence>
<proteinExistence type="predicted"/>
<reference evidence="1 2" key="1">
    <citation type="journal article" date="2013" name="Appl. Environ. Microbiol.">
        <title>The Carbohydrate Metabolism Signature of Lactococcus lactis Strain A12 Reveals Its Sourdough Ecosystem Origin.</title>
        <authorList>
            <person name="Passerini D."/>
            <person name="Coddeville M."/>
            <person name="Le Bourgeois P."/>
            <person name="Loubiere P."/>
            <person name="Ritzenthaler P."/>
            <person name="Fontagne-Faucher C."/>
            <person name="Daveran-Mingot M.L."/>
            <person name="Cocaign-Bousquet M."/>
        </authorList>
    </citation>
    <scope>NUCLEOTIDE SEQUENCE [LARGE SCALE GENOMIC DNA]</scope>
    <source>
        <strain evidence="1 2">A12</strain>
    </source>
</reference>
<name>S6FG22_LACLL</name>
<dbReference type="InterPro" id="IPR032488">
    <property type="entry name" value="DUF5049"/>
</dbReference>